<dbReference type="GO" id="GO:0004175">
    <property type="term" value="F:endopeptidase activity"/>
    <property type="evidence" value="ECO:0007669"/>
    <property type="project" value="UniProtKB-ARBA"/>
</dbReference>
<feature type="transmembrane region" description="Helical" evidence="1">
    <location>
        <begin position="48"/>
        <end position="68"/>
    </location>
</feature>
<feature type="transmembrane region" description="Helical" evidence="1">
    <location>
        <begin position="139"/>
        <end position="158"/>
    </location>
</feature>
<dbReference type="GO" id="GO:0080120">
    <property type="term" value="P:CAAX-box protein maturation"/>
    <property type="evidence" value="ECO:0007669"/>
    <property type="project" value="UniProtKB-ARBA"/>
</dbReference>
<keyword evidence="4" id="KW-1185">Reference proteome</keyword>
<organism evidence="3 4">
    <name type="scientific">Alloyangia pacifica</name>
    <dbReference type="NCBI Taxonomy" id="311180"/>
    <lineage>
        <taxon>Bacteria</taxon>
        <taxon>Pseudomonadati</taxon>
        <taxon>Pseudomonadota</taxon>
        <taxon>Alphaproteobacteria</taxon>
        <taxon>Rhodobacterales</taxon>
        <taxon>Roseobacteraceae</taxon>
        <taxon>Alloyangia</taxon>
    </lineage>
</organism>
<evidence type="ECO:0000313" key="3">
    <source>
        <dbReference type="EMBL" id="SFS52059.1"/>
    </source>
</evidence>
<gene>
    <name evidence="3" type="ORF">SAMN04488050_10285</name>
</gene>
<feature type="transmembrane region" description="Helical" evidence="1">
    <location>
        <begin position="235"/>
        <end position="256"/>
    </location>
</feature>
<proteinExistence type="predicted"/>
<keyword evidence="1" id="KW-0472">Membrane</keyword>
<dbReference type="InterPro" id="IPR003675">
    <property type="entry name" value="Rce1/LyrA-like_dom"/>
</dbReference>
<feature type="transmembrane region" description="Helical" evidence="1">
    <location>
        <begin position="107"/>
        <end position="127"/>
    </location>
</feature>
<sequence length="271" mass="29244">MRDRASTADHRRLGIAGGTLVLWTLVTIFGVGARSDPIELEDLTTSGIAWQVLAAGLLLVAVIAWRRWRDMGFRAPTPGTLRLLWLPGLILMLLFALLLALGLPAPVTVLLVLVNTLLVGFSEEVMFRGVLFRALRTRLSIWPAILWTTAAFGAVHVFNGFLTGHFALAALQAVAASCTGLMLMAIVLRTGSLWVAIVLHAAWDWVTFLVVLSAGAQSELQEVPGGGAALPELSAGQLVAPFLLVLPNLLYGLWLLRRIHLRPVAVDLAAR</sequence>
<dbReference type="RefSeq" id="WP_092419134.1">
    <property type="nucleotide sequence ID" value="NZ_FNCL01000001.1"/>
</dbReference>
<feature type="transmembrane region" description="Helical" evidence="1">
    <location>
        <begin position="193"/>
        <end position="215"/>
    </location>
</feature>
<dbReference type="PANTHER" id="PTHR36435">
    <property type="entry name" value="SLR1288 PROTEIN"/>
    <property type="match status" value="1"/>
</dbReference>
<dbReference type="AlphaFoldDB" id="A0A1I6QHW1"/>
<dbReference type="OrthoDB" id="193898at2"/>
<protein>
    <recommendedName>
        <fullName evidence="2">CAAX prenyl protease 2/Lysostaphin resistance protein A-like domain-containing protein</fullName>
    </recommendedName>
</protein>
<feature type="transmembrane region" description="Helical" evidence="1">
    <location>
        <begin position="164"/>
        <end position="186"/>
    </location>
</feature>
<feature type="transmembrane region" description="Helical" evidence="1">
    <location>
        <begin position="80"/>
        <end position="101"/>
    </location>
</feature>
<keyword evidence="1" id="KW-0812">Transmembrane</keyword>
<dbReference type="Pfam" id="PF02517">
    <property type="entry name" value="Rce1-like"/>
    <property type="match status" value="1"/>
</dbReference>
<evidence type="ECO:0000256" key="1">
    <source>
        <dbReference type="SAM" id="Phobius"/>
    </source>
</evidence>
<keyword evidence="1" id="KW-1133">Transmembrane helix</keyword>
<reference evidence="4" key="1">
    <citation type="submission" date="2016-10" db="EMBL/GenBank/DDBJ databases">
        <authorList>
            <person name="Varghese N."/>
            <person name="Submissions S."/>
        </authorList>
    </citation>
    <scope>NUCLEOTIDE SEQUENCE [LARGE SCALE GENOMIC DNA]</scope>
    <source>
        <strain evidence="4">DSM 26894</strain>
    </source>
</reference>
<accession>A0A1I6QHW1</accession>
<dbReference type="EMBL" id="FOZW01000002">
    <property type="protein sequence ID" value="SFS52059.1"/>
    <property type="molecule type" value="Genomic_DNA"/>
</dbReference>
<feature type="domain" description="CAAX prenyl protease 2/Lysostaphin resistance protein A-like" evidence="2">
    <location>
        <begin position="108"/>
        <end position="206"/>
    </location>
</feature>
<evidence type="ECO:0000313" key="4">
    <source>
        <dbReference type="Proteomes" id="UP000199392"/>
    </source>
</evidence>
<dbReference type="PANTHER" id="PTHR36435:SF1">
    <property type="entry name" value="CAAX AMINO TERMINAL PROTEASE FAMILY PROTEIN"/>
    <property type="match status" value="1"/>
</dbReference>
<feature type="transmembrane region" description="Helical" evidence="1">
    <location>
        <begin position="12"/>
        <end position="33"/>
    </location>
</feature>
<dbReference type="Proteomes" id="UP000199392">
    <property type="component" value="Unassembled WGS sequence"/>
</dbReference>
<evidence type="ECO:0000259" key="2">
    <source>
        <dbReference type="Pfam" id="PF02517"/>
    </source>
</evidence>
<dbReference type="STRING" id="311180.SAMN04488050_10285"/>
<name>A0A1I6QHW1_9RHOB</name>
<dbReference type="InterPro" id="IPR052710">
    <property type="entry name" value="CAAX_protease"/>
</dbReference>